<feature type="signal peptide" evidence="1">
    <location>
        <begin position="1"/>
        <end position="20"/>
    </location>
</feature>
<reference evidence="3" key="1">
    <citation type="journal article" date="2019" name="Int. J. Syst. Evol. Microbiol.">
        <title>The Global Catalogue of Microorganisms (GCM) 10K type strain sequencing project: providing services to taxonomists for standard genome sequencing and annotation.</title>
        <authorList>
            <consortium name="The Broad Institute Genomics Platform"/>
            <consortium name="The Broad Institute Genome Sequencing Center for Infectious Disease"/>
            <person name="Wu L."/>
            <person name="Ma J."/>
        </authorList>
    </citation>
    <scope>NUCLEOTIDE SEQUENCE [LARGE SCALE GENOMIC DNA]</scope>
    <source>
        <strain evidence="3">CGMCC 1.12923</strain>
    </source>
</reference>
<accession>A0ABQ1R9N1</accession>
<keyword evidence="1" id="KW-0732">Signal</keyword>
<evidence type="ECO:0000256" key="1">
    <source>
        <dbReference type="SAM" id="SignalP"/>
    </source>
</evidence>
<evidence type="ECO:0000313" key="3">
    <source>
        <dbReference type="Proteomes" id="UP000614272"/>
    </source>
</evidence>
<feature type="chain" id="PRO_5045083295" evidence="1">
    <location>
        <begin position="21"/>
        <end position="217"/>
    </location>
</feature>
<dbReference type="RefSeq" id="WP_229748091.1">
    <property type="nucleotide sequence ID" value="NZ_BMGJ01000005.1"/>
</dbReference>
<dbReference type="Proteomes" id="UP000614272">
    <property type="component" value="Unassembled WGS sequence"/>
</dbReference>
<sequence length="217" mass="23538">MNKLVQVTSTLLLTSVFAQAHNQHQGHILAEKSAAVPAEFDLVHTKVTTDNGHLVFQQEVTGTAGGSKPEAIGSLAGAEVYSYVWPTSLNSAQVGFEKDQGILALALTIHPDFDDTPLYDEDNDGIKDNDGDNWHSHWVVLVKDDSCGPGALKVKDIAAGSNPRMPETWPELPIFIDSPGYDFDIDQSEVLVRVPLNRVNIAESFAFDGVTSALRIN</sequence>
<comment type="caution">
    <text evidence="2">The sequence shown here is derived from an EMBL/GenBank/DDBJ whole genome shotgun (WGS) entry which is preliminary data.</text>
</comment>
<dbReference type="EMBL" id="BMGJ01000005">
    <property type="protein sequence ID" value="GGD61207.1"/>
    <property type="molecule type" value="Genomic_DNA"/>
</dbReference>
<proteinExistence type="predicted"/>
<name>A0ABQ1R9N1_9ALTE</name>
<keyword evidence="3" id="KW-1185">Reference proteome</keyword>
<organism evidence="2 3">
    <name type="scientific">Lacimicrobium alkaliphilum</name>
    <dbReference type="NCBI Taxonomy" id="1526571"/>
    <lineage>
        <taxon>Bacteria</taxon>
        <taxon>Pseudomonadati</taxon>
        <taxon>Pseudomonadota</taxon>
        <taxon>Gammaproteobacteria</taxon>
        <taxon>Alteromonadales</taxon>
        <taxon>Alteromonadaceae</taxon>
        <taxon>Lacimicrobium</taxon>
    </lineage>
</organism>
<evidence type="ECO:0000313" key="2">
    <source>
        <dbReference type="EMBL" id="GGD61207.1"/>
    </source>
</evidence>
<gene>
    <name evidence="2" type="ORF">GCM10011357_15670</name>
</gene>
<protein>
    <submittedName>
        <fullName evidence="2">Uncharacterized protein</fullName>
    </submittedName>
</protein>